<name>A0A9Q3F557_9BASI</name>
<gene>
    <name evidence="1" type="ORF">O181_071427</name>
</gene>
<dbReference type="Proteomes" id="UP000765509">
    <property type="component" value="Unassembled WGS sequence"/>
</dbReference>
<proteinExistence type="predicted"/>
<sequence length="229" mass="25419">MGAARPVLSSPFHQSTVRKTWPTDRRLREGCFRLVASSVFIADSSSSVGQLAVGYVPPRSLLAESLTECPWQHMAGSRPMSSVIGSRLPSALRIRAHPNGTRSHCYNAPKAILGYRRPTRCDLFRWAVLIPDACMLYSLVFLRSCEHSTQIKSVLLHSHGSLEEVHRLDDMITQGQASSAGQKRHKSRLWCPSHQVCGAINLLCCQAVFLEQEMRLVKPISSADIALEN</sequence>
<dbReference type="AlphaFoldDB" id="A0A9Q3F557"/>
<accession>A0A9Q3F557</accession>
<evidence type="ECO:0000313" key="2">
    <source>
        <dbReference type="Proteomes" id="UP000765509"/>
    </source>
</evidence>
<comment type="caution">
    <text evidence="1">The sequence shown here is derived from an EMBL/GenBank/DDBJ whole genome shotgun (WGS) entry which is preliminary data.</text>
</comment>
<evidence type="ECO:0000313" key="1">
    <source>
        <dbReference type="EMBL" id="MBW0531712.1"/>
    </source>
</evidence>
<protein>
    <submittedName>
        <fullName evidence="1">Uncharacterized protein</fullName>
    </submittedName>
</protein>
<dbReference type="EMBL" id="AVOT02037080">
    <property type="protein sequence ID" value="MBW0531712.1"/>
    <property type="molecule type" value="Genomic_DNA"/>
</dbReference>
<keyword evidence="2" id="KW-1185">Reference proteome</keyword>
<reference evidence="1" key="1">
    <citation type="submission" date="2021-03" db="EMBL/GenBank/DDBJ databases">
        <title>Draft genome sequence of rust myrtle Austropuccinia psidii MF-1, a brazilian biotype.</title>
        <authorList>
            <person name="Quecine M.C."/>
            <person name="Pachon D.M.R."/>
            <person name="Bonatelli M.L."/>
            <person name="Correr F.H."/>
            <person name="Franceschini L.M."/>
            <person name="Leite T.F."/>
            <person name="Margarido G.R.A."/>
            <person name="Almeida C.A."/>
            <person name="Ferrarezi J.A."/>
            <person name="Labate C.A."/>
        </authorList>
    </citation>
    <scope>NUCLEOTIDE SEQUENCE</scope>
    <source>
        <strain evidence="1">MF-1</strain>
    </source>
</reference>
<organism evidence="1 2">
    <name type="scientific">Austropuccinia psidii MF-1</name>
    <dbReference type="NCBI Taxonomy" id="1389203"/>
    <lineage>
        <taxon>Eukaryota</taxon>
        <taxon>Fungi</taxon>
        <taxon>Dikarya</taxon>
        <taxon>Basidiomycota</taxon>
        <taxon>Pucciniomycotina</taxon>
        <taxon>Pucciniomycetes</taxon>
        <taxon>Pucciniales</taxon>
        <taxon>Sphaerophragmiaceae</taxon>
        <taxon>Austropuccinia</taxon>
    </lineage>
</organism>